<comment type="caution">
    <text evidence="7">The sequence shown here is derived from an EMBL/GenBank/DDBJ whole genome shotgun (WGS) entry which is preliminary data.</text>
</comment>
<feature type="transmembrane region" description="Helical" evidence="5">
    <location>
        <begin position="68"/>
        <end position="85"/>
    </location>
</feature>
<evidence type="ECO:0000256" key="4">
    <source>
        <dbReference type="ARBA" id="ARBA00023136"/>
    </source>
</evidence>
<evidence type="ECO:0000259" key="6">
    <source>
        <dbReference type="PROSITE" id="PS50801"/>
    </source>
</evidence>
<keyword evidence="3 5" id="KW-1133">Transmembrane helix</keyword>
<sequence>MQLSSTSFFKRPYFSLKTELFAGLTTSLALVPEVVAFSLLAGVSPLSGLYTACIIALITALIGGRPGMISGAAGATAIVIVSLVATHGVEYLFIAVILMGLIQVLVGVFKLGKFIRLVPHPVMFGFVNGLAIVIAMTQLEQFKWEPLPGQKEWLSGTALYTMLGLVAATMLLIKFLPKVTKSIPAALLAILGLSLLVHFSPIETRLVGDLASIKGGLPQFHLPLAPLTLETLYIVLPYALIMAGVGLIESLLTLTLVDEITETRGNGNKECVAQGVANMTTGFFGGMGGCAMIGQSLINLKTGGRTRLSGVMAALSLLAFILFFSSYIERIPMAAVVGLMFMVAIGTFEWASLKVFRKVPTHDVLVMVVVTLTTVLLHNLALAVLVGVIISALVFAWQNAKMIRARKHVDARGKKHYAIYGPLFFASTTAFGQKFDPQNDPDEIIIDFSESRIVDHSALDALQKISARYEKLGKRVFIQNVDPSSKILLQKADQLLTLHYLEDAANFRARTAENEKSLV</sequence>
<dbReference type="STRING" id="1189621.A3SI_16420"/>
<dbReference type="InterPro" id="IPR052706">
    <property type="entry name" value="Membrane-Transporter-like"/>
</dbReference>
<evidence type="ECO:0000256" key="5">
    <source>
        <dbReference type="SAM" id="Phobius"/>
    </source>
</evidence>
<dbReference type="SUPFAM" id="SSF52091">
    <property type="entry name" value="SpoIIaa-like"/>
    <property type="match status" value="1"/>
</dbReference>
<evidence type="ECO:0000313" key="8">
    <source>
        <dbReference type="Proteomes" id="UP000005551"/>
    </source>
</evidence>
<keyword evidence="4 5" id="KW-0472">Membrane</keyword>
<keyword evidence="8" id="KW-1185">Reference proteome</keyword>
<dbReference type="Gene3D" id="3.30.750.24">
    <property type="entry name" value="STAS domain"/>
    <property type="match status" value="1"/>
</dbReference>
<feature type="transmembrane region" description="Helical" evidence="5">
    <location>
        <begin position="183"/>
        <end position="202"/>
    </location>
</feature>
<gene>
    <name evidence="7" type="ORF">A3SI_16420</name>
</gene>
<proteinExistence type="predicted"/>
<dbReference type="PANTHER" id="PTHR43310">
    <property type="entry name" value="SULFATE TRANSPORTER YBAR-RELATED"/>
    <property type="match status" value="1"/>
</dbReference>
<evidence type="ECO:0000256" key="1">
    <source>
        <dbReference type="ARBA" id="ARBA00004141"/>
    </source>
</evidence>
<organism evidence="7 8">
    <name type="scientific">Nitritalea halalkaliphila LW7</name>
    <dbReference type="NCBI Taxonomy" id="1189621"/>
    <lineage>
        <taxon>Bacteria</taxon>
        <taxon>Pseudomonadati</taxon>
        <taxon>Bacteroidota</taxon>
        <taxon>Cytophagia</taxon>
        <taxon>Cytophagales</taxon>
        <taxon>Cyclobacteriaceae</taxon>
        <taxon>Nitritalea</taxon>
    </lineage>
</organism>
<comment type="subcellular location">
    <subcellularLocation>
        <location evidence="1">Membrane</location>
        <topology evidence="1">Multi-pass membrane protein</topology>
    </subcellularLocation>
</comment>
<feature type="transmembrane region" description="Helical" evidence="5">
    <location>
        <begin position="46"/>
        <end position="63"/>
    </location>
</feature>
<dbReference type="EMBL" id="AJYA01000047">
    <property type="protein sequence ID" value="EIM74099.1"/>
    <property type="molecule type" value="Genomic_DNA"/>
</dbReference>
<dbReference type="InterPro" id="IPR011547">
    <property type="entry name" value="SLC26A/SulP_dom"/>
</dbReference>
<dbReference type="PROSITE" id="PS50801">
    <property type="entry name" value="STAS"/>
    <property type="match status" value="1"/>
</dbReference>
<feature type="transmembrane region" description="Helical" evidence="5">
    <location>
        <begin position="121"/>
        <end position="139"/>
    </location>
</feature>
<evidence type="ECO:0000313" key="7">
    <source>
        <dbReference type="EMBL" id="EIM74099.1"/>
    </source>
</evidence>
<dbReference type="AlphaFoldDB" id="I5BWZ7"/>
<feature type="transmembrane region" description="Helical" evidence="5">
    <location>
        <begin position="331"/>
        <end position="352"/>
    </location>
</feature>
<protein>
    <submittedName>
        <fullName evidence="7">Sulfate transporter</fullName>
    </submittedName>
</protein>
<dbReference type="PANTHER" id="PTHR43310:SF1">
    <property type="entry name" value="SULFATE TRANSPORTER YBAR-RELATED"/>
    <property type="match status" value="1"/>
</dbReference>
<feature type="transmembrane region" description="Helical" evidence="5">
    <location>
        <begin position="364"/>
        <end position="397"/>
    </location>
</feature>
<feature type="transmembrane region" description="Helical" evidence="5">
    <location>
        <begin position="91"/>
        <end position="109"/>
    </location>
</feature>
<reference evidence="7 8" key="1">
    <citation type="submission" date="2012-05" db="EMBL/GenBank/DDBJ databases">
        <title>Genome sequence of Nitritalea halalkaliphila LW7.</title>
        <authorList>
            <person name="Jangir P.K."/>
            <person name="Singh A."/>
            <person name="Shivaji S."/>
            <person name="Sharma R."/>
        </authorList>
    </citation>
    <scope>NUCLEOTIDE SEQUENCE [LARGE SCALE GENOMIC DNA]</scope>
    <source>
        <strain evidence="7 8">LW7</strain>
    </source>
</reference>
<evidence type="ECO:0000256" key="3">
    <source>
        <dbReference type="ARBA" id="ARBA00022989"/>
    </source>
</evidence>
<dbReference type="GO" id="GO:0016020">
    <property type="term" value="C:membrane"/>
    <property type="evidence" value="ECO:0007669"/>
    <property type="project" value="UniProtKB-SubCell"/>
</dbReference>
<dbReference type="InterPro" id="IPR002645">
    <property type="entry name" value="STAS_dom"/>
</dbReference>
<evidence type="ECO:0000256" key="2">
    <source>
        <dbReference type="ARBA" id="ARBA00022692"/>
    </source>
</evidence>
<accession>I5BWZ7</accession>
<dbReference type="Pfam" id="PF00916">
    <property type="entry name" value="Sulfate_transp"/>
    <property type="match status" value="2"/>
</dbReference>
<dbReference type="Pfam" id="PF01740">
    <property type="entry name" value="STAS"/>
    <property type="match status" value="1"/>
</dbReference>
<feature type="transmembrane region" description="Helical" evidence="5">
    <location>
        <begin position="232"/>
        <end position="254"/>
    </location>
</feature>
<dbReference type="PATRIC" id="fig|1189621.3.peg.3410"/>
<name>I5BWZ7_9BACT</name>
<dbReference type="InterPro" id="IPR036513">
    <property type="entry name" value="STAS_dom_sf"/>
</dbReference>
<dbReference type="OrthoDB" id="9771198at2"/>
<feature type="transmembrane region" description="Helical" evidence="5">
    <location>
        <begin position="159"/>
        <end position="176"/>
    </location>
</feature>
<dbReference type="RefSeq" id="WP_009056707.1">
    <property type="nucleotide sequence ID" value="NZ_AJYA01000047.1"/>
</dbReference>
<dbReference type="Proteomes" id="UP000005551">
    <property type="component" value="Unassembled WGS sequence"/>
</dbReference>
<dbReference type="CDD" id="cd07042">
    <property type="entry name" value="STAS_SulP_like_sulfate_transporter"/>
    <property type="match status" value="1"/>
</dbReference>
<feature type="transmembrane region" description="Helical" evidence="5">
    <location>
        <begin position="275"/>
        <end position="294"/>
    </location>
</feature>
<feature type="domain" description="STAS" evidence="6">
    <location>
        <begin position="417"/>
        <end position="487"/>
    </location>
</feature>
<keyword evidence="2 5" id="KW-0812">Transmembrane</keyword>
<feature type="transmembrane region" description="Helical" evidence="5">
    <location>
        <begin position="306"/>
        <end position="324"/>
    </location>
</feature>